<dbReference type="RefSeq" id="WP_343936949.1">
    <property type="nucleotide sequence ID" value="NZ_BAAABU010000017.1"/>
</dbReference>
<keyword evidence="4" id="KW-0238">DNA-binding</keyword>
<evidence type="ECO:0000256" key="2">
    <source>
        <dbReference type="ARBA" id="ARBA00022490"/>
    </source>
</evidence>
<comment type="subcellular location">
    <subcellularLocation>
        <location evidence="1 7">Cytoplasm</location>
    </subcellularLocation>
</comment>
<dbReference type="Pfam" id="PF00313">
    <property type="entry name" value="CSD"/>
    <property type="match status" value="1"/>
</dbReference>
<dbReference type="PIRSF" id="PIRSF002599">
    <property type="entry name" value="Cold_shock_A"/>
    <property type="match status" value="1"/>
</dbReference>
<keyword evidence="3" id="KW-0805">Transcription regulation</keyword>
<dbReference type="CDD" id="cd04458">
    <property type="entry name" value="CSP_CDS"/>
    <property type="match status" value="1"/>
</dbReference>
<feature type="domain" description="CSD" evidence="8">
    <location>
        <begin position="1"/>
        <end position="66"/>
    </location>
</feature>
<evidence type="ECO:0000256" key="4">
    <source>
        <dbReference type="ARBA" id="ARBA00023125"/>
    </source>
</evidence>
<dbReference type="PROSITE" id="PS00352">
    <property type="entry name" value="CSD_1"/>
    <property type="match status" value="1"/>
</dbReference>
<accession>A0ABP3E2F0</accession>
<dbReference type="InterPro" id="IPR012156">
    <property type="entry name" value="Cold_shock_CspA"/>
</dbReference>
<sequence>MTQGTVKWFSGAKGFGFITPAGGGADLFLHHSEIQGYDFHGLPDNQAVEFEVGEGRKGPHATAVRVL</sequence>
<dbReference type="EMBL" id="BAAABU010000017">
    <property type="protein sequence ID" value="GAA0249073.1"/>
    <property type="molecule type" value="Genomic_DNA"/>
</dbReference>
<dbReference type="Gene3D" id="2.40.50.140">
    <property type="entry name" value="Nucleic acid-binding proteins"/>
    <property type="match status" value="1"/>
</dbReference>
<dbReference type="InterPro" id="IPR019844">
    <property type="entry name" value="CSD_CS"/>
</dbReference>
<evidence type="ECO:0000256" key="7">
    <source>
        <dbReference type="RuleBase" id="RU000408"/>
    </source>
</evidence>
<keyword evidence="6" id="KW-0804">Transcription</keyword>
<evidence type="ECO:0000259" key="8">
    <source>
        <dbReference type="PROSITE" id="PS51857"/>
    </source>
</evidence>
<proteinExistence type="predicted"/>
<dbReference type="PRINTS" id="PR00050">
    <property type="entry name" value="COLDSHOCK"/>
</dbReference>
<dbReference type="SMART" id="SM00357">
    <property type="entry name" value="CSP"/>
    <property type="match status" value="1"/>
</dbReference>
<dbReference type="PANTHER" id="PTHR46565:SF20">
    <property type="entry name" value="COLD SHOCK DOMAIN-CONTAINING PROTEIN 4"/>
    <property type="match status" value="1"/>
</dbReference>
<organism evidence="9 10">
    <name type="scientific">Saccharothrix mutabilis subsp. mutabilis</name>
    <dbReference type="NCBI Taxonomy" id="66855"/>
    <lineage>
        <taxon>Bacteria</taxon>
        <taxon>Bacillati</taxon>
        <taxon>Actinomycetota</taxon>
        <taxon>Actinomycetes</taxon>
        <taxon>Pseudonocardiales</taxon>
        <taxon>Pseudonocardiaceae</taxon>
        <taxon>Saccharothrix</taxon>
    </lineage>
</organism>
<evidence type="ECO:0000313" key="9">
    <source>
        <dbReference type="EMBL" id="GAA0249073.1"/>
    </source>
</evidence>
<evidence type="ECO:0000256" key="1">
    <source>
        <dbReference type="ARBA" id="ARBA00004496"/>
    </source>
</evidence>
<dbReference type="SUPFAM" id="SSF50249">
    <property type="entry name" value="Nucleic acid-binding proteins"/>
    <property type="match status" value="1"/>
</dbReference>
<dbReference type="InterPro" id="IPR011129">
    <property type="entry name" value="CSD"/>
</dbReference>
<reference evidence="10" key="1">
    <citation type="journal article" date="2019" name="Int. J. Syst. Evol. Microbiol.">
        <title>The Global Catalogue of Microorganisms (GCM) 10K type strain sequencing project: providing services to taxonomists for standard genome sequencing and annotation.</title>
        <authorList>
            <consortium name="The Broad Institute Genomics Platform"/>
            <consortium name="The Broad Institute Genome Sequencing Center for Infectious Disease"/>
            <person name="Wu L."/>
            <person name="Ma J."/>
        </authorList>
    </citation>
    <scope>NUCLEOTIDE SEQUENCE [LARGE SCALE GENOMIC DNA]</scope>
    <source>
        <strain evidence="10">JCM 3380</strain>
    </source>
</reference>
<protein>
    <submittedName>
        <fullName evidence="9">Cold-shock protein</fullName>
    </submittedName>
</protein>
<evidence type="ECO:0000256" key="5">
    <source>
        <dbReference type="ARBA" id="ARBA00023159"/>
    </source>
</evidence>
<dbReference type="InterPro" id="IPR002059">
    <property type="entry name" value="CSP_DNA-bd"/>
</dbReference>
<keyword evidence="10" id="KW-1185">Reference proteome</keyword>
<evidence type="ECO:0000313" key="10">
    <source>
        <dbReference type="Proteomes" id="UP001500416"/>
    </source>
</evidence>
<keyword evidence="2" id="KW-0963">Cytoplasm</keyword>
<evidence type="ECO:0000256" key="3">
    <source>
        <dbReference type="ARBA" id="ARBA00023015"/>
    </source>
</evidence>
<dbReference type="PANTHER" id="PTHR46565">
    <property type="entry name" value="COLD SHOCK DOMAIN PROTEIN 2"/>
    <property type="match status" value="1"/>
</dbReference>
<dbReference type="InterPro" id="IPR012340">
    <property type="entry name" value="NA-bd_OB-fold"/>
</dbReference>
<dbReference type="PROSITE" id="PS51857">
    <property type="entry name" value="CSD_2"/>
    <property type="match status" value="1"/>
</dbReference>
<name>A0ABP3E2F0_9PSEU</name>
<dbReference type="Proteomes" id="UP001500416">
    <property type="component" value="Unassembled WGS sequence"/>
</dbReference>
<keyword evidence="5" id="KW-0010">Activator</keyword>
<comment type="caution">
    <text evidence="9">The sequence shown here is derived from an EMBL/GenBank/DDBJ whole genome shotgun (WGS) entry which is preliminary data.</text>
</comment>
<gene>
    <name evidence="9" type="ORF">GCM10010492_56310</name>
</gene>
<evidence type="ECO:0000256" key="6">
    <source>
        <dbReference type="ARBA" id="ARBA00023163"/>
    </source>
</evidence>